<feature type="zinc finger region" description="CR-type" evidence="15">
    <location>
        <begin position="133"/>
        <end position="211"/>
    </location>
</feature>
<keyword evidence="7 14" id="KW-0863">Zinc-finger</keyword>
<dbReference type="GO" id="GO:0006260">
    <property type="term" value="P:DNA replication"/>
    <property type="evidence" value="ECO:0007669"/>
    <property type="project" value="UniProtKB-KW"/>
</dbReference>
<dbReference type="InterPro" id="IPR008971">
    <property type="entry name" value="HSP40/DnaJ_pept-bd"/>
</dbReference>
<dbReference type="InterPro" id="IPR002939">
    <property type="entry name" value="DnaJ_C"/>
</dbReference>
<evidence type="ECO:0000256" key="13">
    <source>
        <dbReference type="ARBA" id="ARBA00067609"/>
    </source>
</evidence>
<dbReference type="Pfam" id="PF00684">
    <property type="entry name" value="DnaJ_CXXCXGXG"/>
    <property type="match status" value="1"/>
</dbReference>
<dbReference type="PATRIC" id="fig|1141660.3.peg.3069"/>
<dbReference type="Gene3D" id="1.10.287.110">
    <property type="entry name" value="DnaJ domain"/>
    <property type="match status" value="1"/>
</dbReference>
<feature type="domain" description="CR-type" evidence="17">
    <location>
        <begin position="133"/>
        <end position="211"/>
    </location>
</feature>
<dbReference type="PANTHER" id="PTHR43096:SF48">
    <property type="entry name" value="CHAPERONE PROTEIN DNAJ"/>
    <property type="match status" value="1"/>
</dbReference>
<name>K8VZ87_9GAMM</name>
<dbReference type="SUPFAM" id="SSF46565">
    <property type="entry name" value="Chaperone J-domain"/>
    <property type="match status" value="1"/>
</dbReference>
<dbReference type="HOGENOM" id="CLU_017633_0_7_6"/>
<protein>
    <recommendedName>
        <fullName evidence="13 14">Chaperone protein DnaJ</fullName>
    </recommendedName>
</protein>
<feature type="binding site" evidence="14">
    <location>
        <position position="163"/>
    </location>
    <ligand>
        <name>Zn(2+)</name>
        <dbReference type="ChEBI" id="CHEBI:29105"/>
        <label>2</label>
    </ligand>
</feature>
<accession>K8VZ87</accession>
<dbReference type="FunFam" id="2.60.260.20:FF:000004">
    <property type="entry name" value="Molecular chaperone DnaJ"/>
    <property type="match status" value="1"/>
</dbReference>
<dbReference type="GO" id="GO:0005737">
    <property type="term" value="C:cytoplasm"/>
    <property type="evidence" value="ECO:0007669"/>
    <property type="project" value="UniProtKB-SubCell"/>
</dbReference>
<dbReference type="Gene3D" id="2.10.230.10">
    <property type="entry name" value="Heat shock protein DnaJ, cysteine-rich domain"/>
    <property type="match status" value="1"/>
</dbReference>
<dbReference type="CDD" id="cd06257">
    <property type="entry name" value="DnaJ"/>
    <property type="match status" value="1"/>
</dbReference>
<keyword evidence="4 14" id="KW-0235">DNA replication</keyword>
<dbReference type="Pfam" id="PF01556">
    <property type="entry name" value="DnaJ_C"/>
    <property type="match status" value="1"/>
</dbReference>
<comment type="domain">
    <text evidence="14">The J domain is necessary and sufficient to stimulate DnaK ATPase activity. Zinc center 1 plays an important role in the autonomous, DnaK-independent chaperone activity of DnaJ. Zinc center 2 is essential for interaction with DnaK and for DnaJ activity.</text>
</comment>
<reference evidence="18 19" key="1">
    <citation type="journal article" date="2012" name="BMC Genomics">
        <title>Comparative genomics of bacteria in the genus Providencia isolated from wild Drosophila melanogaster.</title>
        <authorList>
            <person name="Galac M.R."/>
            <person name="Lazzaro B.P."/>
        </authorList>
    </citation>
    <scope>NUCLEOTIDE SEQUENCE [LARGE SCALE GENOMIC DNA]</scope>
    <source>
        <strain evidence="18 19">DSM 19967</strain>
    </source>
</reference>
<dbReference type="PROSITE" id="PS51188">
    <property type="entry name" value="ZF_CR"/>
    <property type="match status" value="1"/>
</dbReference>
<proteinExistence type="inferred from homology"/>
<dbReference type="PRINTS" id="PR00625">
    <property type="entry name" value="JDOMAIN"/>
</dbReference>
<dbReference type="GO" id="GO:0042026">
    <property type="term" value="P:protein refolding"/>
    <property type="evidence" value="ECO:0007669"/>
    <property type="project" value="TreeGrafter"/>
</dbReference>
<dbReference type="GO" id="GO:0031072">
    <property type="term" value="F:heat shock protein binding"/>
    <property type="evidence" value="ECO:0007669"/>
    <property type="project" value="InterPro"/>
</dbReference>
<evidence type="ECO:0000256" key="1">
    <source>
        <dbReference type="ARBA" id="ARBA00004496"/>
    </source>
</evidence>
<dbReference type="GO" id="GO:0009408">
    <property type="term" value="P:response to heat"/>
    <property type="evidence" value="ECO:0007669"/>
    <property type="project" value="InterPro"/>
</dbReference>
<dbReference type="PROSITE" id="PS50076">
    <property type="entry name" value="DNAJ_2"/>
    <property type="match status" value="1"/>
</dbReference>
<evidence type="ECO:0000259" key="17">
    <source>
        <dbReference type="PROSITE" id="PS51188"/>
    </source>
</evidence>
<evidence type="ECO:0000256" key="10">
    <source>
        <dbReference type="ARBA" id="ARBA00023186"/>
    </source>
</evidence>
<dbReference type="GO" id="GO:0051082">
    <property type="term" value="F:unfolded protein binding"/>
    <property type="evidence" value="ECO:0007669"/>
    <property type="project" value="UniProtKB-UniRule"/>
</dbReference>
<keyword evidence="10 14" id="KW-0143">Chaperone</keyword>
<comment type="caution">
    <text evidence="18">The sequence shown here is derived from an EMBL/GenBank/DDBJ whole genome shotgun (WGS) entry which is preliminary data.</text>
</comment>
<evidence type="ECO:0000256" key="14">
    <source>
        <dbReference type="HAMAP-Rule" id="MF_01152"/>
    </source>
</evidence>
<dbReference type="CDD" id="cd10747">
    <property type="entry name" value="DnaJ_C"/>
    <property type="match status" value="1"/>
</dbReference>
<comment type="subunit">
    <text evidence="2 14">Homodimer.</text>
</comment>
<comment type="similarity">
    <text evidence="12 14">Belongs to the DnaJ family.</text>
</comment>
<evidence type="ECO:0000256" key="11">
    <source>
        <dbReference type="ARBA" id="ARBA00053423"/>
    </source>
</evidence>
<keyword evidence="6 14" id="KW-0677">Repeat</keyword>
<dbReference type="Pfam" id="PF00226">
    <property type="entry name" value="DnaJ"/>
    <property type="match status" value="1"/>
</dbReference>
<evidence type="ECO:0000256" key="9">
    <source>
        <dbReference type="ARBA" id="ARBA00023016"/>
    </source>
</evidence>
<feature type="binding site" evidence="14">
    <location>
        <position position="188"/>
    </location>
    <ligand>
        <name>Zn(2+)</name>
        <dbReference type="ChEBI" id="CHEBI:29105"/>
        <label>2</label>
    </ligand>
</feature>
<dbReference type="NCBIfam" id="TIGR02349">
    <property type="entry name" value="DnaJ_bact"/>
    <property type="match status" value="1"/>
</dbReference>
<dbReference type="InterPro" id="IPR036869">
    <property type="entry name" value="J_dom_sf"/>
</dbReference>
<dbReference type="HAMAP" id="MF_01152">
    <property type="entry name" value="DnaJ"/>
    <property type="match status" value="1"/>
</dbReference>
<dbReference type="FunFam" id="2.10.230.10:FF:000002">
    <property type="entry name" value="Molecular chaperone DnaJ"/>
    <property type="match status" value="1"/>
</dbReference>
<evidence type="ECO:0000256" key="6">
    <source>
        <dbReference type="ARBA" id="ARBA00022737"/>
    </source>
</evidence>
<keyword evidence="19" id="KW-1185">Reference proteome</keyword>
<organism evidence="18 19">
    <name type="scientific">Providencia sneebia DSM 19967</name>
    <dbReference type="NCBI Taxonomy" id="1141660"/>
    <lineage>
        <taxon>Bacteria</taxon>
        <taxon>Pseudomonadati</taxon>
        <taxon>Pseudomonadota</taxon>
        <taxon>Gammaproteobacteria</taxon>
        <taxon>Enterobacterales</taxon>
        <taxon>Morganellaceae</taxon>
        <taxon>Providencia</taxon>
    </lineage>
</organism>
<dbReference type="InterPro" id="IPR012724">
    <property type="entry name" value="DnaJ"/>
</dbReference>
<evidence type="ECO:0000256" key="4">
    <source>
        <dbReference type="ARBA" id="ARBA00022705"/>
    </source>
</evidence>
<feature type="repeat" description="CXXCXGXG motif" evidence="14">
    <location>
        <begin position="163"/>
        <end position="170"/>
    </location>
</feature>
<gene>
    <name evidence="14" type="primary">dnaJ</name>
    <name evidence="18" type="ORF">OO7_15349</name>
</gene>
<dbReference type="GO" id="GO:0005524">
    <property type="term" value="F:ATP binding"/>
    <property type="evidence" value="ECO:0007669"/>
    <property type="project" value="InterPro"/>
</dbReference>
<evidence type="ECO:0000256" key="8">
    <source>
        <dbReference type="ARBA" id="ARBA00022833"/>
    </source>
</evidence>
<dbReference type="SUPFAM" id="SSF49493">
    <property type="entry name" value="HSP40/DnaJ peptide-binding domain"/>
    <property type="match status" value="2"/>
</dbReference>
<evidence type="ECO:0000256" key="2">
    <source>
        <dbReference type="ARBA" id="ARBA00011738"/>
    </source>
</evidence>
<evidence type="ECO:0000259" key="16">
    <source>
        <dbReference type="PROSITE" id="PS50076"/>
    </source>
</evidence>
<dbReference type="NCBIfam" id="NF008035">
    <property type="entry name" value="PRK10767.1"/>
    <property type="match status" value="1"/>
</dbReference>
<dbReference type="PROSITE" id="PS00636">
    <property type="entry name" value="DNAJ_1"/>
    <property type="match status" value="1"/>
</dbReference>
<keyword evidence="5 14" id="KW-0479">Metal-binding</keyword>
<keyword evidence="9 14" id="KW-0346">Stress response</keyword>
<feature type="binding site" evidence="14">
    <location>
        <position position="185"/>
    </location>
    <ligand>
        <name>Zn(2+)</name>
        <dbReference type="ChEBI" id="CHEBI:29105"/>
        <label>2</label>
    </ligand>
</feature>
<dbReference type="OrthoDB" id="9779889at2"/>
<feature type="repeat" description="CXXCXGXG motif" evidence="14">
    <location>
        <begin position="185"/>
        <end position="192"/>
    </location>
</feature>
<feature type="binding site" evidence="14">
    <location>
        <position position="166"/>
    </location>
    <ligand>
        <name>Zn(2+)</name>
        <dbReference type="ChEBI" id="CHEBI:29105"/>
        <label>2</label>
    </ligand>
</feature>
<feature type="domain" description="J" evidence="16">
    <location>
        <begin position="5"/>
        <end position="71"/>
    </location>
</feature>
<dbReference type="EMBL" id="AKKN01000013">
    <property type="protein sequence ID" value="EKT53598.1"/>
    <property type="molecule type" value="Genomic_DNA"/>
</dbReference>
<comment type="subcellular location">
    <subcellularLocation>
        <location evidence="1 14">Cytoplasm</location>
    </subcellularLocation>
</comment>
<feature type="repeat" description="CXXCXGXG motif" evidence="14">
    <location>
        <begin position="146"/>
        <end position="153"/>
    </location>
</feature>
<dbReference type="Gene3D" id="2.60.260.20">
    <property type="entry name" value="Urease metallochaperone UreE, N-terminal domain"/>
    <property type="match status" value="2"/>
</dbReference>
<dbReference type="CDD" id="cd10719">
    <property type="entry name" value="DnaJ_zf"/>
    <property type="match status" value="1"/>
</dbReference>
<evidence type="ECO:0000256" key="15">
    <source>
        <dbReference type="PROSITE-ProRule" id="PRU00546"/>
    </source>
</evidence>
<evidence type="ECO:0000256" key="7">
    <source>
        <dbReference type="ARBA" id="ARBA00022771"/>
    </source>
</evidence>
<dbReference type="AlphaFoldDB" id="K8VZ87"/>
<keyword evidence="3 14" id="KW-0963">Cytoplasm</keyword>
<evidence type="ECO:0000313" key="19">
    <source>
        <dbReference type="Proteomes" id="UP000010290"/>
    </source>
</evidence>
<evidence type="ECO:0000256" key="12">
    <source>
        <dbReference type="ARBA" id="ARBA00061004"/>
    </source>
</evidence>
<evidence type="ECO:0000256" key="5">
    <source>
        <dbReference type="ARBA" id="ARBA00022723"/>
    </source>
</evidence>
<feature type="binding site" evidence="14">
    <location>
        <position position="202"/>
    </location>
    <ligand>
        <name>Zn(2+)</name>
        <dbReference type="ChEBI" id="CHEBI:29105"/>
        <label>1</label>
    </ligand>
</feature>
<sequence>MAKRDFYEVLGLQKNATDQDIKRAYKRLAMKHHPDRNQGDKEQSEIKFKEIKEAYEVLSDDQKRAAYDQYGHAAFEQGGGGFGGGFGGGADFSDIFGDVFGDIFGGGRRQQRPSRGSDLQYNMDLTLEEAVRGVTKEIRIPTLEECDSCHGSGAKPGTSADTCSTCHGMGQVHMRQGFFSVQQPCPTCHGAGKIIKDPCNKCHGQGRVERYKTLSVKIPAGVDTGDRIRLSGEGEAGERGAPAGDLFVQVHVLPHNIFERDGSNLHCEVPISFATAALGGEIEVPTLDGRVKLKIPAETQTGKVFRMKGKGVKSVRGGLQGDLMCHTVVETPVKLNEKQKDLLKQFGESLGGKSGEKNSPRSKSFFDGVKKFFDDLTNK</sequence>
<evidence type="ECO:0000313" key="18">
    <source>
        <dbReference type="EMBL" id="EKT53598.1"/>
    </source>
</evidence>
<dbReference type="InterPro" id="IPR036410">
    <property type="entry name" value="HSP_DnaJ_Cys-rich_dom_sf"/>
</dbReference>
<evidence type="ECO:0000256" key="3">
    <source>
        <dbReference type="ARBA" id="ARBA00022490"/>
    </source>
</evidence>
<dbReference type="InterPro" id="IPR001305">
    <property type="entry name" value="HSP_DnaJ_Cys-rich_dom"/>
</dbReference>
<dbReference type="GO" id="GO:0008270">
    <property type="term" value="F:zinc ion binding"/>
    <property type="evidence" value="ECO:0007669"/>
    <property type="project" value="UniProtKB-UniRule"/>
</dbReference>
<comment type="function">
    <text evidence="11 14">Participates actively in the response to hyperosmotic and heat shock by preventing the aggregation of stress-denatured proteins and by disaggregating proteins, also in an autonomous, DnaK-independent fashion. Unfolded proteins bind initially to DnaJ; upon interaction with the DnaJ-bound protein, DnaK hydrolyzes its bound ATP, resulting in the formation of a stable complex. GrpE releases ADP from DnaK; ATP binding to DnaK triggers the release of the substrate protein, thus completing the reaction cycle. Several rounds of ATP-dependent interactions between DnaJ, DnaK and GrpE are required for fully efficient folding. Also involved, together with DnaK and GrpE, in the DNA replication of plasmids through activation of initiation proteins.</text>
</comment>
<feature type="binding site" evidence="14">
    <location>
        <position position="199"/>
    </location>
    <ligand>
        <name>Zn(2+)</name>
        <dbReference type="ChEBI" id="CHEBI:29105"/>
        <label>1</label>
    </ligand>
</feature>
<dbReference type="FunFam" id="1.10.287.110:FF:000034">
    <property type="entry name" value="Chaperone protein DnaJ"/>
    <property type="match status" value="1"/>
</dbReference>
<dbReference type="SMART" id="SM00271">
    <property type="entry name" value="DnaJ"/>
    <property type="match status" value="1"/>
</dbReference>
<dbReference type="RefSeq" id="WP_008916803.1">
    <property type="nucleotide sequence ID" value="NZ_CM001773.1"/>
</dbReference>
<feature type="repeat" description="CXXCXGXG motif" evidence="14">
    <location>
        <begin position="199"/>
        <end position="206"/>
    </location>
</feature>
<feature type="binding site" evidence="14">
    <location>
        <position position="146"/>
    </location>
    <ligand>
        <name>Zn(2+)</name>
        <dbReference type="ChEBI" id="CHEBI:29105"/>
        <label>1</label>
    </ligand>
</feature>
<dbReference type="InterPro" id="IPR001623">
    <property type="entry name" value="DnaJ_domain"/>
</dbReference>
<comment type="cofactor">
    <cofactor evidence="14">
        <name>Zn(2+)</name>
        <dbReference type="ChEBI" id="CHEBI:29105"/>
    </cofactor>
    <text evidence="14">Binds 2 Zn(2+) ions per monomer.</text>
</comment>
<dbReference type="PANTHER" id="PTHR43096">
    <property type="entry name" value="DNAJ HOMOLOG 1, MITOCHONDRIAL-RELATED"/>
    <property type="match status" value="1"/>
</dbReference>
<dbReference type="Proteomes" id="UP000010290">
    <property type="component" value="Chromosome"/>
</dbReference>
<dbReference type="InterPro" id="IPR018253">
    <property type="entry name" value="DnaJ_domain_CS"/>
</dbReference>
<dbReference type="SUPFAM" id="SSF57938">
    <property type="entry name" value="DnaJ/Hsp40 cysteine-rich domain"/>
    <property type="match status" value="1"/>
</dbReference>
<keyword evidence="8 14" id="KW-0862">Zinc</keyword>
<feature type="binding site" evidence="14">
    <location>
        <position position="149"/>
    </location>
    <ligand>
        <name>Zn(2+)</name>
        <dbReference type="ChEBI" id="CHEBI:29105"/>
        <label>1</label>
    </ligand>
</feature>